<keyword evidence="2 7" id="KW-0479">Metal-binding</keyword>
<evidence type="ECO:0000313" key="8">
    <source>
        <dbReference type="EMBL" id="MBC9784987.1"/>
    </source>
</evidence>
<evidence type="ECO:0000313" key="9">
    <source>
        <dbReference type="Proteomes" id="UP000617402"/>
    </source>
</evidence>
<dbReference type="RefSeq" id="WP_188040462.1">
    <property type="nucleotide sequence ID" value="NZ_JACVHF010000010.1"/>
</dbReference>
<dbReference type="Gene3D" id="3.40.440.10">
    <property type="entry name" value="Adenylosuccinate Synthetase, subunit A, domain 1"/>
    <property type="match status" value="2"/>
</dbReference>
<evidence type="ECO:0000256" key="3">
    <source>
        <dbReference type="ARBA" id="ARBA00022741"/>
    </source>
</evidence>
<sequence>MKVVSAIIGGQIGSEGKGKIAGYIACKDNIKYAINNFFPNAGHTWKLGKNKVVVHQLPIALVNKNTQLLIGPAAAVDLDKLIEEINTYDSQFKVRERLKISPRAVVVQKYHREQEKKDSNLLNISSTQTGGAAAYIEKIMRKSSVKLCRDEPELTDFIAQNGTDIILHNAIDSGESIVIEGAQGFELDINHGFDFPHCTSRQTNLAQMVADCGIPIDALKNIYCVIRPFPIRVGGQSGPWSKQELRWEDIEQNAGMPIGHLKEKEYSTTTHKRRRVFAFDFERLKLMVKIYTPSDFCLNHVDYINHKDFGIKQFKLLSNESQQFIKKIENETDVPVTLIGTGPDNEHIIDRRKER</sequence>
<feature type="binding site" evidence="7">
    <location>
        <position position="42"/>
    </location>
    <ligand>
        <name>Mg(2+)</name>
        <dbReference type="ChEBI" id="CHEBI:18420"/>
    </ligand>
</feature>
<reference evidence="8 9" key="1">
    <citation type="submission" date="2020-07" db="EMBL/GenBank/DDBJ databases">
        <title>Draft whole-genome sequence of Heliobacterium chlorum DSM 3682, type strain.</title>
        <authorList>
            <person name="Kyndt J.A."/>
            <person name="Meyer T.E."/>
            <person name="Imhoff J.F."/>
        </authorList>
    </citation>
    <scope>NUCLEOTIDE SEQUENCE [LARGE SCALE GENOMIC DNA]</scope>
    <source>
        <strain evidence="8 9">DSM 3682</strain>
    </source>
</reference>
<evidence type="ECO:0000256" key="1">
    <source>
        <dbReference type="ARBA" id="ARBA00022598"/>
    </source>
</evidence>
<feature type="active site" description="Proton donor" evidence="7">
    <location>
        <position position="43"/>
    </location>
</feature>
<comment type="subunit">
    <text evidence="7">Homodimer.</text>
</comment>
<dbReference type="InterPro" id="IPR027417">
    <property type="entry name" value="P-loop_NTPase"/>
</dbReference>
<evidence type="ECO:0000256" key="5">
    <source>
        <dbReference type="ARBA" id="ARBA00022842"/>
    </source>
</evidence>
<dbReference type="SMART" id="SM00788">
    <property type="entry name" value="Adenylsucc_synt"/>
    <property type="match status" value="1"/>
</dbReference>
<gene>
    <name evidence="7" type="primary">purA</name>
    <name evidence="8" type="ORF">H1S01_10750</name>
</gene>
<evidence type="ECO:0000256" key="7">
    <source>
        <dbReference type="HAMAP-Rule" id="MF_00011"/>
    </source>
</evidence>
<dbReference type="InterPro" id="IPR001114">
    <property type="entry name" value="Adenylosuccinate_synthetase"/>
</dbReference>
<keyword evidence="3 7" id="KW-0547">Nucleotide-binding</keyword>
<feature type="binding site" evidence="7">
    <location>
        <begin position="340"/>
        <end position="342"/>
    </location>
    <ligand>
        <name>GTP</name>
        <dbReference type="ChEBI" id="CHEBI:37565"/>
    </ligand>
</feature>
<comment type="similarity">
    <text evidence="7">Belongs to the adenylosuccinate synthetase family.</text>
</comment>
<dbReference type="Gene3D" id="3.90.170.10">
    <property type="entry name" value="Adenylosuccinate Synthetase, subunit A, domain 3"/>
    <property type="match status" value="1"/>
</dbReference>
<dbReference type="Pfam" id="PF00709">
    <property type="entry name" value="Adenylsucc_synt"/>
    <property type="match status" value="2"/>
</dbReference>
<feature type="binding site" description="in other chain" evidence="7">
    <location>
        <position position="199"/>
    </location>
    <ligand>
        <name>IMP</name>
        <dbReference type="ChEBI" id="CHEBI:58053"/>
        <note>ligand shared between dimeric partners</note>
    </ligand>
</feature>
<feature type="binding site" description="in other chain" evidence="7">
    <location>
        <position position="183"/>
    </location>
    <ligand>
        <name>IMP</name>
        <dbReference type="ChEBI" id="CHEBI:58053"/>
        <note>ligand shared between dimeric partners</note>
    </ligand>
</feature>
<keyword evidence="7" id="KW-0963">Cytoplasm</keyword>
<dbReference type="SUPFAM" id="SSF52540">
    <property type="entry name" value="P-loop containing nucleoside triphosphate hydrolases"/>
    <property type="match status" value="1"/>
</dbReference>
<keyword evidence="6 7" id="KW-0342">GTP-binding</keyword>
<comment type="subcellular location">
    <subcellularLocation>
        <location evidence="7">Cytoplasm</location>
    </subcellularLocation>
</comment>
<comment type="caution">
    <text evidence="8">The sequence shown here is derived from an EMBL/GenBank/DDBJ whole genome shotgun (WGS) entry which is preliminary data.</text>
</comment>
<dbReference type="PANTHER" id="PTHR11846:SF0">
    <property type="entry name" value="ADENYLOSUCCINATE SYNTHETASE"/>
    <property type="match status" value="1"/>
</dbReference>
<keyword evidence="1 7" id="KW-0436">Ligase</keyword>
<accession>A0ABR7T4I2</accession>
<feature type="binding site" description="in other chain" evidence="7">
    <location>
        <position position="272"/>
    </location>
    <ligand>
        <name>IMP</name>
        <dbReference type="ChEBI" id="CHEBI:58053"/>
        <note>ligand shared between dimeric partners</note>
    </ligand>
</feature>
<evidence type="ECO:0000256" key="6">
    <source>
        <dbReference type="ARBA" id="ARBA00023134"/>
    </source>
</evidence>
<feature type="binding site" evidence="7">
    <location>
        <begin position="300"/>
        <end position="302"/>
    </location>
    <ligand>
        <name>GTP</name>
        <dbReference type="ChEBI" id="CHEBI:37565"/>
    </ligand>
</feature>
<feature type="binding site" description="in other chain" evidence="7">
    <location>
        <begin position="40"/>
        <end position="43"/>
    </location>
    <ligand>
        <name>IMP</name>
        <dbReference type="ChEBI" id="CHEBI:58053"/>
        <note>ligand shared between dimeric partners</note>
    </ligand>
</feature>
<feature type="binding site" evidence="7">
    <location>
        <begin position="268"/>
        <end position="274"/>
    </location>
    <ligand>
        <name>substrate</name>
    </ligand>
</feature>
<protein>
    <recommendedName>
        <fullName evidence="7">Adenylosuccinate synthetase</fullName>
        <shortName evidence="7">AMPSase</shortName>
        <shortName evidence="7">AdSS</shortName>
        <ecNumber evidence="7">6.3.4.4</ecNumber>
    </recommendedName>
    <alternativeName>
        <fullName evidence="7">IMP--aspartate ligase</fullName>
    </alternativeName>
</protein>
<keyword evidence="5 7" id="KW-0460">Magnesium</keyword>
<comment type="catalytic activity">
    <reaction evidence="7">
        <text>IMP + L-aspartate + GTP = N(6)-(1,2-dicarboxyethyl)-AMP + GDP + phosphate + 2 H(+)</text>
        <dbReference type="Rhea" id="RHEA:15753"/>
        <dbReference type="ChEBI" id="CHEBI:15378"/>
        <dbReference type="ChEBI" id="CHEBI:29991"/>
        <dbReference type="ChEBI" id="CHEBI:37565"/>
        <dbReference type="ChEBI" id="CHEBI:43474"/>
        <dbReference type="ChEBI" id="CHEBI:57567"/>
        <dbReference type="ChEBI" id="CHEBI:58053"/>
        <dbReference type="ChEBI" id="CHEBI:58189"/>
        <dbReference type="EC" id="6.3.4.4"/>
    </reaction>
</comment>
<dbReference type="InterPro" id="IPR042111">
    <property type="entry name" value="Adenylosuccinate_synth_dom3"/>
</dbReference>
<comment type="cofactor">
    <cofactor evidence="7">
        <name>Mg(2+)</name>
        <dbReference type="ChEBI" id="CHEBI:18420"/>
    </cofactor>
    <text evidence="7">Binds 1 Mg(2+) ion per subunit.</text>
</comment>
<name>A0ABR7T4I2_HELCL</name>
<comment type="function">
    <text evidence="7">Plays an important role in the de novo pathway of purine nucleotide biosynthesis. Catalyzes the first committed step in the biosynthesis of AMP from IMP.</text>
</comment>
<dbReference type="PANTHER" id="PTHR11846">
    <property type="entry name" value="ADENYLOSUCCINATE SYNTHETASE"/>
    <property type="match status" value="1"/>
</dbReference>
<feature type="binding site" evidence="7">
    <location>
        <position position="141"/>
    </location>
    <ligand>
        <name>IMP</name>
        <dbReference type="ChEBI" id="CHEBI:58053"/>
        <note>ligand shared between dimeric partners</note>
    </ligand>
</feature>
<dbReference type="HAMAP" id="MF_00011">
    <property type="entry name" value="Adenylosucc_synth"/>
    <property type="match status" value="1"/>
</dbReference>
<dbReference type="InterPro" id="IPR042109">
    <property type="entry name" value="Adenylosuccinate_synth_dom1"/>
</dbReference>
<comment type="pathway">
    <text evidence="7">Purine metabolism; AMP biosynthesis via de novo pathway; AMP from IMP: step 1/2.</text>
</comment>
<dbReference type="EC" id="6.3.4.4" evidence="7"/>
<organism evidence="8 9">
    <name type="scientific">Heliobacterium chlorum</name>
    <dbReference type="NCBI Taxonomy" id="2698"/>
    <lineage>
        <taxon>Bacteria</taxon>
        <taxon>Bacillati</taxon>
        <taxon>Bacillota</taxon>
        <taxon>Clostridia</taxon>
        <taxon>Eubacteriales</taxon>
        <taxon>Heliobacteriaceae</taxon>
        <taxon>Heliobacterium</taxon>
    </lineage>
</organism>
<proteinExistence type="inferred from homology"/>
<feature type="binding site" evidence="7">
    <location>
        <begin position="42"/>
        <end position="44"/>
    </location>
    <ligand>
        <name>GTP</name>
        <dbReference type="ChEBI" id="CHEBI:37565"/>
    </ligand>
</feature>
<dbReference type="Proteomes" id="UP000617402">
    <property type="component" value="Unassembled WGS sequence"/>
</dbReference>
<keyword evidence="9" id="KW-1185">Reference proteome</keyword>
<evidence type="ECO:0000256" key="2">
    <source>
        <dbReference type="ARBA" id="ARBA00022723"/>
    </source>
</evidence>
<evidence type="ECO:0000256" key="4">
    <source>
        <dbReference type="ARBA" id="ARBA00022755"/>
    </source>
</evidence>
<feature type="binding site" evidence="7">
    <location>
        <position position="274"/>
    </location>
    <ligand>
        <name>GTP</name>
        <dbReference type="ChEBI" id="CHEBI:37565"/>
    </ligand>
</feature>
<feature type="binding site" description="in other chain" evidence="7">
    <location>
        <position position="127"/>
    </location>
    <ligand>
        <name>IMP</name>
        <dbReference type="ChEBI" id="CHEBI:58053"/>
        <note>ligand shared between dimeric partners</note>
    </ligand>
</feature>
<comment type="caution">
    <text evidence="7">Lacks conserved residue(s) required for the propagation of feature annotation.</text>
</comment>
<keyword evidence="4 7" id="KW-0658">Purine biosynthesis</keyword>
<dbReference type="EMBL" id="JACVHF010000010">
    <property type="protein sequence ID" value="MBC9784987.1"/>
    <property type="molecule type" value="Genomic_DNA"/>
</dbReference>